<keyword evidence="2" id="KW-1185">Reference proteome</keyword>
<dbReference type="PROSITE" id="PS51257">
    <property type="entry name" value="PROKAR_LIPOPROTEIN"/>
    <property type="match status" value="1"/>
</dbReference>
<gene>
    <name evidence="1" type="ORF">CATMQ487_13770</name>
</gene>
<evidence type="ECO:0000313" key="1">
    <source>
        <dbReference type="EMBL" id="BDI04407.1"/>
    </source>
</evidence>
<dbReference type="Proteomes" id="UP001057498">
    <property type="component" value="Chromosome"/>
</dbReference>
<sequence>MSDPRNFARIGIGGCRGRLALLVLIAAAGLTACGNPHEELQAWMDQQRREAKPRVSPLLPPRRFDPQPYLGAQVVDPFSTQKLQVALKKETQQPNSLLAAEMKRRREPLEAYPLDALMMVGSVQRSGAPSALLRADSLLYQVKVGDYIGQNYGRVTRITETEIVLREIVQDTVGEWVERTSTLTLQERPQEKGR</sequence>
<dbReference type="InterPro" id="IPR007446">
    <property type="entry name" value="PilP"/>
</dbReference>
<reference evidence="1" key="1">
    <citation type="submission" date="2022-04" db="EMBL/GenBank/DDBJ databases">
        <title>Whole genome sequence of Sphaerotilus sp. FB-5.</title>
        <authorList>
            <person name="Takeda M."/>
            <person name="Narihara S."/>
            <person name="Akimoto M."/>
            <person name="Akimoto R."/>
            <person name="Nishiyashiki S."/>
            <person name="Murakami T."/>
        </authorList>
    </citation>
    <scope>NUCLEOTIDE SEQUENCE</scope>
    <source>
        <strain evidence="1">FB-5</strain>
    </source>
</reference>
<dbReference type="PIRSF" id="PIRSF016481">
    <property type="entry name" value="Pilus_assembly_PilP"/>
    <property type="match status" value="1"/>
</dbReference>
<accession>A0ABN6PLJ9</accession>
<dbReference type="Pfam" id="PF04351">
    <property type="entry name" value="PilP"/>
    <property type="match status" value="1"/>
</dbReference>
<name>A0ABN6PLJ9_9BURK</name>
<dbReference type="EMBL" id="AP025730">
    <property type="protein sequence ID" value="BDI04407.1"/>
    <property type="molecule type" value="Genomic_DNA"/>
</dbReference>
<dbReference type="Gene3D" id="2.30.30.830">
    <property type="match status" value="1"/>
</dbReference>
<protein>
    <submittedName>
        <fullName evidence="1">Pilus assembly protein PilP</fullName>
    </submittedName>
</protein>
<evidence type="ECO:0000313" key="2">
    <source>
        <dbReference type="Proteomes" id="UP001057498"/>
    </source>
</evidence>
<proteinExistence type="predicted"/>
<organism evidence="1 2">
    <name type="scientific">Sphaerotilus microaerophilus</name>
    <dbReference type="NCBI Taxonomy" id="2914710"/>
    <lineage>
        <taxon>Bacteria</taxon>
        <taxon>Pseudomonadati</taxon>
        <taxon>Pseudomonadota</taxon>
        <taxon>Betaproteobacteria</taxon>
        <taxon>Burkholderiales</taxon>
        <taxon>Sphaerotilaceae</taxon>
        <taxon>Sphaerotilus</taxon>
    </lineage>
</organism>
<dbReference type="RefSeq" id="WP_251972532.1">
    <property type="nucleotide sequence ID" value="NZ_AP025730.1"/>
</dbReference>